<dbReference type="InterPro" id="IPR003385">
    <property type="entry name" value="Glyco_hydro_77"/>
</dbReference>
<evidence type="ECO:0000256" key="5">
    <source>
        <dbReference type="ARBA" id="ARBA00022676"/>
    </source>
</evidence>
<keyword evidence="6 10" id="KW-0808">Transferase</keyword>
<dbReference type="Pfam" id="PF21226">
    <property type="entry name" value="MalQ_N"/>
    <property type="match status" value="1"/>
</dbReference>
<dbReference type="OrthoDB" id="9800174at2"/>
<evidence type="ECO:0000256" key="3">
    <source>
        <dbReference type="ARBA" id="ARBA00012560"/>
    </source>
</evidence>
<evidence type="ECO:0000256" key="4">
    <source>
        <dbReference type="ARBA" id="ARBA00020295"/>
    </source>
</evidence>
<dbReference type="InterPro" id="IPR017853">
    <property type="entry name" value="GH"/>
</dbReference>
<dbReference type="RefSeq" id="WP_044436758.1">
    <property type="nucleotide sequence ID" value="NZ_BJYZ01000001.1"/>
</dbReference>
<dbReference type="AlphaFoldDB" id="A0A512DHV2"/>
<name>A0A512DHV2_9PROT</name>
<accession>A0A512DHV2</accession>
<evidence type="ECO:0000256" key="1">
    <source>
        <dbReference type="ARBA" id="ARBA00000439"/>
    </source>
</evidence>
<comment type="similarity">
    <text evidence="2 10">Belongs to the disproportionating enzyme family.</text>
</comment>
<evidence type="ECO:0000256" key="7">
    <source>
        <dbReference type="ARBA" id="ARBA00023277"/>
    </source>
</evidence>
<keyword evidence="7 10" id="KW-0119">Carbohydrate metabolism</keyword>
<evidence type="ECO:0000256" key="6">
    <source>
        <dbReference type="ARBA" id="ARBA00022679"/>
    </source>
</evidence>
<keyword evidence="13" id="KW-1185">Reference proteome</keyword>
<dbReference type="GO" id="GO:0005975">
    <property type="term" value="P:carbohydrate metabolic process"/>
    <property type="evidence" value="ECO:0007669"/>
    <property type="project" value="InterPro"/>
</dbReference>
<evidence type="ECO:0000256" key="2">
    <source>
        <dbReference type="ARBA" id="ARBA00005684"/>
    </source>
</evidence>
<dbReference type="InterPro" id="IPR048458">
    <property type="entry name" value="MalQ_N"/>
</dbReference>
<dbReference type="EMBL" id="BJYZ01000001">
    <property type="protein sequence ID" value="GEO36025.1"/>
    <property type="molecule type" value="Genomic_DNA"/>
</dbReference>
<gene>
    <name evidence="12" type="primary">malQ</name>
    <name evidence="12" type="ORF">SAE02_01730</name>
</gene>
<dbReference type="Proteomes" id="UP000321523">
    <property type="component" value="Unassembled WGS sequence"/>
</dbReference>
<comment type="catalytic activity">
    <reaction evidence="1 10">
        <text>Transfers a segment of a (1-&gt;4)-alpha-D-glucan to a new position in an acceptor, which may be glucose or a (1-&gt;4)-alpha-D-glucan.</text>
        <dbReference type="EC" id="2.4.1.25"/>
    </reaction>
</comment>
<proteinExistence type="inferred from homology"/>
<reference evidence="12 13" key="1">
    <citation type="submission" date="2019-07" db="EMBL/GenBank/DDBJ databases">
        <title>Whole genome shotgun sequence of Skermanella aerolata NBRC 106429.</title>
        <authorList>
            <person name="Hosoyama A."/>
            <person name="Uohara A."/>
            <person name="Ohji S."/>
            <person name="Ichikawa N."/>
        </authorList>
    </citation>
    <scope>NUCLEOTIDE SEQUENCE [LARGE SCALE GENOMIC DNA]</scope>
    <source>
        <strain evidence="12 13">NBRC 106429</strain>
    </source>
</reference>
<dbReference type="Pfam" id="PF02446">
    <property type="entry name" value="Glyco_hydro_77"/>
    <property type="match status" value="1"/>
</dbReference>
<dbReference type="EC" id="2.4.1.25" evidence="3 10"/>
<dbReference type="NCBIfam" id="TIGR00217">
    <property type="entry name" value="malQ"/>
    <property type="match status" value="1"/>
</dbReference>
<dbReference type="Gene3D" id="3.20.20.80">
    <property type="entry name" value="Glycosidases"/>
    <property type="match status" value="1"/>
</dbReference>
<evidence type="ECO:0000256" key="8">
    <source>
        <dbReference type="ARBA" id="ARBA00031423"/>
    </source>
</evidence>
<protein>
    <recommendedName>
        <fullName evidence="4 10">4-alpha-glucanotransferase</fullName>
        <ecNumber evidence="3 10">2.4.1.25</ecNumber>
    </recommendedName>
    <alternativeName>
        <fullName evidence="8 10">Amylomaltase</fullName>
    </alternativeName>
    <alternativeName>
        <fullName evidence="9 10">Disproportionating enzyme</fullName>
    </alternativeName>
</protein>
<sequence length="727" mass="80536">MTDGADLDRLAELVGIEPFYHDIWGNRREIGPATKRDLVQAMGFPAGTPEEAADSLYRLRERAWRRMLTPVLVLGDGDSPEIDFTVPTQTDPAGITWTLSEEEGDVHWGEQPLAELPPTGEAVFDDVRYTRHKLALPAGLSHGYHRLAIQLNAGGAVVHEGAATLILAPNSCLTPDEMVEGGGQTWGVGVQLYALRSPGNWGIGDYTDAGALAEQAAKLGAGVVGLNPLHAMFPADPNHNSPYSPGNRGFLNTLYIDVGGLPELEHCAEARTLIAGEDFQQRLRAVRESSLVNYPAVSDLKMPVLELLFQSARTVQGQRWDGFLLFQREMDDALVRQATFDALHEHFFKGQGKWMWQEWPEAFRDPEGEAVARFREDNAERIEFFQWLQWLADDQLGTAAHRARTAGMPIGFYRDLAVANHPGGAAAWYAQSLIVQGANVGSPPDMFSPDGQNWGLAPLSPIGLIETAYESFIQGLRANMRHAGAIRIDHVMALQHLFWIPSRPGHEGGAYVTYPMRDMVRIIALESRRNRCLVIGEDLGTVPEGFRPAMQEAGILSYRVLYFERGKDKGFIAPEHYPRDALVSVTTHDLPTLKGWWSGHDIRVRAELGQYAAPGALDAELAERWTDRERLLSSMRWARVVPQETGSEHLTPELVGAIHGYLAKSPGRILMVQVEDIVGEIDQPNLPGTVHQHPNWQRKLPVTIGELSDAPLGRSIVEAIRRQQQRA</sequence>
<evidence type="ECO:0000259" key="11">
    <source>
        <dbReference type="Pfam" id="PF21226"/>
    </source>
</evidence>
<evidence type="ECO:0000256" key="10">
    <source>
        <dbReference type="RuleBase" id="RU361207"/>
    </source>
</evidence>
<evidence type="ECO:0000256" key="9">
    <source>
        <dbReference type="ARBA" id="ARBA00031501"/>
    </source>
</evidence>
<keyword evidence="5 10" id="KW-0328">Glycosyltransferase</keyword>
<dbReference type="SUPFAM" id="SSF51445">
    <property type="entry name" value="(Trans)glycosidases"/>
    <property type="match status" value="1"/>
</dbReference>
<dbReference type="GO" id="GO:0004134">
    <property type="term" value="F:4-alpha-glucanotransferase activity"/>
    <property type="evidence" value="ECO:0007669"/>
    <property type="project" value="UniProtKB-EC"/>
</dbReference>
<evidence type="ECO:0000313" key="12">
    <source>
        <dbReference type="EMBL" id="GEO36025.1"/>
    </source>
</evidence>
<comment type="caution">
    <text evidence="12">The sequence shown here is derived from an EMBL/GenBank/DDBJ whole genome shotgun (WGS) entry which is preliminary data.</text>
</comment>
<feature type="domain" description="MalQ N-terminal beta-sandwich" evidence="11">
    <location>
        <begin position="68"/>
        <end position="169"/>
    </location>
</feature>
<dbReference type="PANTHER" id="PTHR32438">
    <property type="entry name" value="4-ALPHA-GLUCANOTRANSFERASE DPE1, CHLOROPLASTIC/AMYLOPLASTIC"/>
    <property type="match status" value="1"/>
</dbReference>
<dbReference type="PANTHER" id="PTHR32438:SF5">
    <property type="entry name" value="4-ALPHA-GLUCANOTRANSFERASE DPE1, CHLOROPLASTIC_AMYLOPLASTIC"/>
    <property type="match status" value="1"/>
</dbReference>
<evidence type="ECO:0000313" key="13">
    <source>
        <dbReference type="Proteomes" id="UP000321523"/>
    </source>
</evidence>
<organism evidence="12 13">
    <name type="scientific">Skermanella aerolata</name>
    <dbReference type="NCBI Taxonomy" id="393310"/>
    <lineage>
        <taxon>Bacteria</taxon>
        <taxon>Pseudomonadati</taxon>
        <taxon>Pseudomonadota</taxon>
        <taxon>Alphaproteobacteria</taxon>
        <taxon>Rhodospirillales</taxon>
        <taxon>Azospirillaceae</taxon>
        <taxon>Skermanella</taxon>
    </lineage>
</organism>